<evidence type="ECO:0000256" key="3">
    <source>
        <dbReference type="ARBA" id="ARBA00022475"/>
    </source>
</evidence>
<feature type="transmembrane region" description="Helical" evidence="7">
    <location>
        <begin position="238"/>
        <end position="258"/>
    </location>
</feature>
<dbReference type="GO" id="GO:0005886">
    <property type="term" value="C:plasma membrane"/>
    <property type="evidence" value="ECO:0007669"/>
    <property type="project" value="UniProtKB-SubCell"/>
</dbReference>
<evidence type="ECO:0000313" key="10">
    <source>
        <dbReference type="Proteomes" id="UP000255036"/>
    </source>
</evidence>
<dbReference type="AlphaFoldDB" id="A0A371AZF3"/>
<evidence type="ECO:0000256" key="6">
    <source>
        <dbReference type="ARBA" id="ARBA00023136"/>
    </source>
</evidence>
<dbReference type="Pfam" id="PF00528">
    <property type="entry name" value="BPD_transp_1"/>
    <property type="match status" value="1"/>
</dbReference>
<protein>
    <submittedName>
        <fullName evidence="9">ABC transporter permease</fullName>
    </submittedName>
</protein>
<dbReference type="InterPro" id="IPR050366">
    <property type="entry name" value="BP-dependent_transpt_permease"/>
</dbReference>
<dbReference type="CDD" id="cd06261">
    <property type="entry name" value="TM_PBP2"/>
    <property type="match status" value="1"/>
</dbReference>
<dbReference type="PANTHER" id="PTHR43386:SF1">
    <property type="entry name" value="D,D-DIPEPTIDE TRANSPORT SYSTEM PERMEASE PROTEIN DDPC-RELATED"/>
    <property type="match status" value="1"/>
</dbReference>
<sequence>MVQKVRKKVTFFTVLGLILLGISLLAPYIVKNDPYETNAFYMKAVPNLQFPFGTDKLGRCIFSRVLVGARMSIFPSLLLVLITMAAGILLGMLAGYYGGVLDQIIMRLVDIILAFPQMVLAIAVAGVLGGSMINAMIALGLTGWTLFARLARGQVMALKHEEFIHAARLSGNSNLRIMFVHILPNIAGEMIVNASIQIGSTMIGIAGLSYLGLGVQVPEAEWGSMINEAKGYMQQAPWAVLAPGIALFITVVIFNLLGDALSEYIGIRSTNDE</sequence>
<keyword evidence="5 7" id="KW-1133">Transmembrane helix</keyword>
<keyword evidence="4 7" id="KW-0812">Transmembrane</keyword>
<dbReference type="OrthoDB" id="9797852at2"/>
<keyword evidence="6 7" id="KW-0472">Membrane</keyword>
<evidence type="ECO:0000256" key="4">
    <source>
        <dbReference type="ARBA" id="ARBA00022692"/>
    </source>
</evidence>
<organism evidence="9 10">
    <name type="scientific">Anaerosacchariphilus polymeriproducens</name>
    <dbReference type="NCBI Taxonomy" id="1812858"/>
    <lineage>
        <taxon>Bacteria</taxon>
        <taxon>Bacillati</taxon>
        <taxon>Bacillota</taxon>
        <taxon>Clostridia</taxon>
        <taxon>Lachnospirales</taxon>
        <taxon>Lachnospiraceae</taxon>
        <taxon>Anaerosacchariphilus</taxon>
    </lineage>
</organism>
<evidence type="ECO:0000313" key="9">
    <source>
        <dbReference type="EMBL" id="RDU24936.1"/>
    </source>
</evidence>
<keyword evidence="2 7" id="KW-0813">Transport</keyword>
<dbReference type="GO" id="GO:0055085">
    <property type="term" value="P:transmembrane transport"/>
    <property type="evidence" value="ECO:0007669"/>
    <property type="project" value="InterPro"/>
</dbReference>
<dbReference type="PANTHER" id="PTHR43386">
    <property type="entry name" value="OLIGOPEPTIDE TRANSPORT SYSTEM PERMEASE PROTEIN APPC"/>
    <property type="match status" value="1"/>
</dbReference>
<dbReference type="InterPro" id="IPR000515">
    <property type="entry name" value="MetI-like"/>
</dbReference>
<keyword evidence="10" id="KW-1185">Reference proteome</keyword>
<evidence type="ECO:0000259" key="8">
    <source>
        <dbReference type="PROSITE" id="PS50928"/>
    </source>
</evidence>
<evidence type="ECO:0000256" key="5">
    <source>
        <dbReference type="ARBA" id="ARBA00022989"/>
    </source>
</evidence>
<dbReference type="RefSeq" id="WP_115480420.1">
    <property type="nucleotide sequence ID" value="NZ_QRCT01000009.1"/>
</dbReference>
<dbReference type="InterPro" id="IPR035906">
    <property type="entry name" value="MetI-like_sf"/>
</dbReference>
<evidence type="ECO:0000256" key="1">
    <source>
        <dbReference type="ARBA" id="ARBA00004651"/>
    </source>
</evidence>
<name>A0A371AZF3_9FIRM</name>
<comment type="similarity">
    <text evidence="7">Belongs to the binding-protein-dependent transport system permease family.</text>
</comment>
<dbReference type="PROSITE" id="PS50928">
    <property type="entry name" value="ABC_TM1"/>
    <property type="match status" value="1"/>
</dbReference>
<keyword evidence="3" id="KW-1003">Cell membrane</keyword>
<feature type="transmembrane region" description="Helical" evidence="7">
    <location>
        <begin position="198"/>
        <end position="218"/>
    </location>
</feature>
<feature type="transmembrane region" description="Helical" evidence="7">
    <location>
        <begin position="9"/>
        <end position="30"/>
    </location>
</feature>
<dbReference type="SUPFAM" id="SSF161098">
    <property type="entry name" value="MetI-like"/>
    <property type="match status" value="1"/>
</dbReference>
<evidence type="ECO:0000256" key="2">
    <source>
        <dbReference type="ARBA" id="ARBA00022448"/>
    </source>
</evidence>
<reference evidence="9 10" key="1">
    <citation type="submission" date="2018-07" db="EMBL/GenBank/DDBJ databases">
        <title>Anaerosacharophilus polymeroproducens gen. nov. sp. nov., an anaerobic bacterium isolated from salt field.</title>
        <authorList>
            <person name="Kim W."/>
            <person name="Yang S.-H."/>
            <person name="Oh J."/>
            <person name="Lee J.-H."/>
            <person name="Kwon K.K."/>
        </authorList>
    </citation>
    <scope>NUCLEOTIDE SEQUENCE [LARGE SCALE GENOMIC DNA]</scope>
    <source>
        <strain evidence="9 10">MCWD5</strain>
    </source>
</reference>
<dbReference type="EMBL" id="QRCT01000009">
    <property type="protein sequence ID" value="RDU24936.1"/>
    <property type="molecule type" value="Genomic_DNA"/>
</dbReference>
<accession>A0A371AZF3</accession>
<dbReference type="Gene3D" id="1.10.3720.10">
    <property type="entry name" value="MetI-like"/>
    <property type="match status" value="1"/>
</dbReference>
<dbReference type="Proteomes" id="UP000255036">
    <property type="component" value="Unassembled WGS sequence"/>
</dbReference>
<proteinExistence type="inferred from homology"/>
<comment type="caution">
    <text evidence="9">The sequence shown here is derived from an EMBL/GenBank/DDBJ whole genome shotgun (WGS) entry which is preliminary data.</text>
</comment>
<evidence type="ECO:0000256" key="7">
    <source>
        <dbReference type="RuleBase" id="RU363032"/>
    </source>
</evidence>
<gene>
    <name evidence="9" type="ORF">DWV06_01530</name>
</gene>
<feature type="domain" description="ABC transmembrane type-1" evidence="8">
    <location>
        <begin position="73"/>
        <end position="258"/>
    </location>
</feature>
<feature type="transmembrane region" description="Helical" evidence="7">
    <location>
        <begin position="73"/>
        <end position="96"/>
    </location>
</feature>
<comment type="subcellular location">
    <subcellularLocation>
        <location evidence="1 7">Cell membrane</location>
        <topology evidence="1 7">Multi-pass membrane protein</topology>
    </subcellularLocation>
</comment>